<evidence type="ECO:0000313" key="2">
    <source>
        <dbReference type="EMBL" id="CAG8787148.1"/>
    </source>
</evidence>
<reference evidence="2" key="1">
    <citation type="submission" date="2021-06" db="EMBL/GenBank/DDBJ databases">
        <authorList>
            <person name="Kallberg Y."/>
            <person name="Tangrot J."/>
            <person name="Rosling A."/>
        </authorList>
    </citation>
    <scope>NUCLEOTIDE SEQUENCE</scope>
    <source>
        <strain evidence="2">FL966</strain>
    </source>
</reference>
<accession>A0A9N9P319</accession>
<name>A0A9N9P319_9GLOM</name>
<evidence type="ECO:0000313" key="3">
    <source>
        <dbReference type="Proteomes" id="UP000789759"/>
    </source>
</evidence>
<dbReference type="AlphaFoldDB" id="A0A9N9P319"/>
<sequence>MSLFCKHCNKQNDHETIFCLKTQCKICNENGHINIYCPTLPCRICKTQEHTLKDCKYRNIYSKNYFNQKPNYKGNMRCGCLYEEVKKKIDELLQCYPNTTKYRRYHCCECKSILTIGQIYELEENIFKCKECYERFIYNLNDDDNRKIQYLMSSEYQRYLAKCVICKKEHKRVYYLDGIGDFCNIHHQVAYKVYQDIENPNKKLWLRIRHWTDMSKTRLSAYPINQTAILRTVLIMKNLLNNMSYDEALEEQNGDFFNSVGTTDDNDWYEEDYTFERIIDNLILPEEIIERERLRKLIIESFNFGSNIDIEDILTKLQKNYGSLKRITFCKSCWLVDLVERVKNNLCSKCNNDGNNDDTNNNEINNEEINNNDINVRINELMKQISEIKLESEKIKIENDKYRKPFVFLKQFLNSVNSINNDDDNLILL</sequence>
<feature type="coiled-coil region" evidence="1">
    <location>
        <begin position="364"/>
        <end position="398"/>
    </location>
</feature>
<keyword evidence="3" id="KW-1185">Reference proteome</keyword>
<organism evidence="2 3">
    <name type="scientific">Cetraspora pellucida</name>
    <dbReference type="NCBI Taxonomy" id="1433469"/>
    <lineage>
        <taxon>Eukaryota</taxon>
        <taxon>Fungi</taxon>
        <taxon>Fungi incertae sedis</taxon>
        <taxon>Mucoromycota</taxon>
        <taxon>Glomeromycotina</taxon>
        <taxon>Glomeromycetes</taxon>
        <taxon>Diversisporales</taxon>
        <taxon>Gigasporaceae</taxon>
        <taxon>Cetraspora</taxon>
    </lineage>
</organism>
<protein>
    <submittedName>
        <fullName evidence="2">2092_t:CDS:1</fullName>
    </submittedName>
</protein>
<comment type="caution">
    <text evidence="2">The sequence shown here is derived from an EMBL/GenBank/DDBJ whole genome shotgun (WGS) entry which is preliminary data.</text>
</comment>
<keyword evidence="1" id="KW-0175">Coiled coil</keyword>
<dbReference type="EMBL" id="CAJVQA010025807">
    <property type="protein sequence ID" value="CAG8787148.1"/>
    <property type="molecule type" value="Genomic_DNA"/>
</dbReference>
<dbReference type="Proteomes" id="UP000789759">
    <property type="component" value="Unassembled WGS sequence"/>
</dbReference>
<proteinExistence type="predicted"/>
<evidence type="ECO:0000256" key="1">
    <source>
        <dbReference type="SAM" id="Coils"/>
    </source>
</evidence>
<gene>
    <name evidence="2" type="ORF">CPELLU_LOCUS16768</name>
</gene>